<comment type="caution">
    <text evidence="1">The sequence shown here is derived from an EMBL/GenBank/DDBJ whole genome shotgun (WGS) entry which is preliminary data.</text>
</comment>
<organism evidence="1 2">
    <name type="scientific">Bordetella genomosp. 4</name>
    <dbReference type="NCBI Taxonomy" id="463044"/>
    <lineage>
        <taxon>Bacteria</taxon>
        <taxon>Pseudomonadati</taxon>
        <taxon>Pseudomonadota</taxon>
        <taxon>Betaproteobacteria</taxon>
        <taxon>Burkholderiales</taxon>
        <taxon>Alcaligenaceae</taxon>
        <taxon>Bordetella</taxon>
    </lineage>
</organism>
<dbReference type="EMBL" id="NEVQ01000003">
    <property type="protein sequence ID" value="OZI64595.1"/>
    <property type="molecule type" value="Genomic_DNA"/>
</dbReference>
<evidence type="ECO:0000313" key="2">
    <source>
        <dbReference type="Proteomes" id="UP000216885"/>
    </source>
</evidence>
<protein>
    <submittedName>
        <fullName evidence="1">Uncharacterized protein</fullName>
    </submittedName>
</protein>
<sequence>MNGIGFIVRDMLGWTPPIPPPTPIIHPEFAIPEPPPKGAPLQDEHIDYITAMRGVLPSRVLAEQFDVSITIVCKIWKGHPGAGRFLRPQGSK</sequence>
<proteinExistence type="predicted"/>
<evidence type="ECO:0000313" key="1">
    <source>
        <dbReference type="EMBL" id="OZI64595.1"/>
    </source>
</evidence>
<name>A0A261USF8_9BORD</name>
<dbReference type="AlphaFoldDB" id="A0A261USF8"/>
<gene>
    <name evidence="1" type="ORF">CAL20_02765</name>
</gene>
<accession>A0A261USF8</accession>
<dbReference type="Proteomes" id="UP000216885">
    <property type="component" value="Unassembled WGS sequence"/>
</dbReference>
<reference evidence="1 2" key="1">
    <citation type="submission" date="2017-05" db="EMBL/GenBank/DDBJ databases">
        <title>Complete and WGS of Bordetella genogroups.</title>
        <authorList>
            <person name="Spilker T."/>
            <person name="LiPuma J."/>
        </authorList>
    </citation>
    <scope>NUCLEOTIDE SEQUENCE [LARGE SCALE GENOMIC DNA]</scope>
    <source>
        <strain evidence="1 2">AU9919</strain>
    </source>
</reference>
<keyword evidence="2" id="KW-1185">Reference proteome</keyword>